<name>A0A3M6Q0T9_9BURK</name>
<organism evidence="2 4">
    <name type="scientific">Allofranklinella schreckenbergeri</name>
    <dbReference type="NCBI Taxonomy" id="1076744"/>
    <lineage>
        <taxon>Bacteria</taxon>
        <taxon>Pseudomonadati</taxon>
        <taxon>Pseudomonadota</taxon>
        <taxon>Betaproteobacteria</taxon>
        <taxon>Burkholderiales</taxon>
        <taxon>Comamonadaceae</taxon>
        <taxon>Allofranklinella</taxon>
    </lineage>
</organism>
<evidence type="ECO:0000313" key="2">
    <source>
        <dbReference type="EMBL" id="RMW96883.1"/>
    </source>
</evidence>
<keyword evidence="3" id="KW-1185">Reference proteome</keyword>
<dbReference type="RefSeq" id="WP_122238625.1">
    <property type="nucleotide sequence ID" value="NZ_RDQL01000021.1"/>
</dbReference>
<protein>
    <submittedName>
        <fullName evidence="2">Uncharacterized protein</fullName>
    </submittedName>
</protein>
<dbReference type="Pfam" id="PF20321">
    <property type="entry name" value="DUF6616"/>
    <property type="match status" value="1"/>
</dbReference>
<dbReference type="Proteomes" id="UP000267521">
    <property type="component" value="Unassembled WGS sequence"/>
</dbReference>
<evidence type="ECO:0000313" key="3">
    <source>
        <dbReference type="Proteomes" id="UP000267035"/>
    </source>
</evidence>
<evidence type="ECO:0000313" key="4">
    <source>
        <dbReference type="Proteomes" id="UP000267521"/>
    </source>
</evidence>
<accession>A0A3M6Q0T9</accession>
<sequence length="117" mass="12412">MAQDKDLYYLVELYTPKARWHALPAAERQAFLAAVGGALTELAALGVHVISLAPTEAGIDHGSPHRFLGIWSFPDRAARDALLAGIAASGWYDYFDHVNAASAAGDAAAHLADLQQA</sequence>
<reference evidence="3 4" key="1">
    <citation type="submission" date="2018-10" db="EMBL/GenBank/DDBJ databases">
        <title>Comamonadaceae CDC group NO-1 genome sequencing and assembly.</title>
        <authorList>
            <person name="Bernier A.-M."/>
            <person name="Bernard K."/>
        </authorList>
    </citation>
    <scope>NUCLEOTIDE SEQUENCE [LARGE SCALE GENOMIC DNA]</scope>
    <source>
        <strain evidence="1 3">NML161473</strain>
        <strain evidence="2 4">NML970147</strain>
    </source>
</reference>
<proteinExistence type="predicted"/>
<dbReference type="EMBL" id="RDQL01000021">
    <property type="protein sequence ID" value="RMW96170.1"/>
    <property type="molecule type" value="Genomic_DNA"/>
</dbReference>
<dbReference type="Proteomes" id="UP000267035">
    <property type="component" value="Unassembled WGS sequence"/>
</dbReference>
<dbReference type="EMBL" id="RDQM01000010">
    <property type="protein sequence ID" value="RMW96883.1"/>
    <property type="molecule type" value="Genomic_DNA"/>
</dbReference>
<comment type="caution">
    <text evidence="2">The sequence shown here is derived from an EMBL/GenBank/DDBJ whole genome shotgun (WGS) entry which is preliminary data.</text>
</comment>
<dbReference type="InterPro" id="IPR046724">
    <property type="entry name" value="DUF6616"/>
</dbReference>
<evidence type="ECO:0000313" key="1">
    <source>
        <dbReference type="EMBL" id="RMW96170.1"/>
    </source>
</evidence>
<gene>
    <name evidence="1" type="ORF">EBQ25_11320</name>
    <name evidence="2" type="ORF">EBQ26_08645</name>
</gene>
<dbReference type="AlphaFoldDB" id="A0A3M6Q0T9"/>
<accession>A0A3M6Q115</accession>